<reference evidence="5 6" key="1">
    <citation type="submission" date="2018-06" db="EMBL/GenBank/DDBJ databases">
        <title>Paenibacillus imtechensis sp. nov.</title>
        <authorList>
            <person name="Pinnaka A.K."/>
            <person name="Singh H."/>
            <person name="Kaur M."/>
        </authorList>
    </citation>
    <scope>NUCLEOTIDE SEQUENCE [LARGE SCALE GENOMIC DNA]</scope>
    <source>
        <strain evidence="5 6">SMB1</strain>
    </source>
</reference>
<dbReference type="GO" id="GO:0043565">
    <property type="term" value="F:sequence-specific DNA binding"/>
    <property type="evidence" value="ECO:0007669"/>
    <property type="project" value="InterPro"/>
</dbReference>
<dbReference type="PROSITE" id="PS01124">
    <property type="entry name" value="HTH_ARAC_FAMILY_2"/>
    <property type="match status" value="1"/>
</dbReference>
<name>A0A2W1LL77_9BACL</name>
<evidence type="ECO:0000256" key="1">
    <source>
        <dbReference type="ARBA" id="ARBA00023015"/>
    </source>
</evidence>
<keyword evidence="6" id="KW-1185">Reference proteome</keyword>
<dbReference type="Gene3D" id="1.10.10.60">
    <property type="entry name" value="Homeodomain-like"/>
    <property type="match status" value="1"/>
</dbReference>
<dbReference type="Proteomes" id="UP000249522">
    <property type="component" value="Unassembled WGS sequence"/>
</dbReference>
<dbReference type="SUPFAM" id="SSF51215">
    <property type="entry name" value="Regulatory protein AraC"/>
    <property type="match status" value="1"/>
</dbReference>
<dbReference type="PANTHER" id="PTHR43280:SF2">
    <property type="entry name" value="HTH-TYPE TRANSCRIPTIONAL REGULATOR EXSA"/>
    <property type="match status" value="1"/>
</dbReference>
<dbReference type="InterPro" id="IPR018060">
    <property type="entry name" value="HTH_AraC"/>
</dbReference>
<feature type="domain" description="HTH araC/xylS-type" evidence="4">
    <location>
        <begin position="185"/>
        <end position="283"/>
    </location>
</feature>
<dbReference type="EMBL" id="QKRB01000044">
    <property type="protein sequence ID" value="PZD95645.1"/>
    <property type="molecule type" value="Genomic_DNA"/>
</dbReference>
<dbReference type="Pfam" id="PF12833">
    <property type="entry name" value="HTH_18"/>
    <property type="match status" value="1"/>
</dbReference>
<evidence type="ECO:0000313" key="6">
    <source>
        <dbReference type="Proteomes" id="UP000249522"/>
    </source>
</evidence>
<dbReference type="InterPro" id="IPR037923">
    <property type="entry name" value="HTH-like"/>
</dbReference>
<dbReference type="SMART" id="SM00342">
    <property type="entry name" value="HTH_ARAC"/>
    <property type="match status" value="1"/>
</dbReference>
<dbReference type="AlphaFoldDB" id="A0A2W1LL77"/>
<evidence type="ECO:0000256" key="3">
    <source>
        <dbReference type="ARBA" id="ARBA00023163"/>
    </source>
</evidence>
<comment type="caution">
    <text evidence="5">The sequence shown here is derived from an EMBL/GenBank/DDBJ whole genome shotgun (WGS) entry which is preliminary data.</text>
</comment>
<proteinExistence type="predicted"/>
<evidence type="ECO:0000256" key="2">
    <source>
        <dbReference type="ARBA" id="ARBA00023125"/>
    </source>
</evidence>
<dbReference type="SUPFAM" id="SSF46689">
    <property type="entry name" value="Homeodomain-like"/>
    <property type="match status" value="1"/>
</dbReference>
<sequence>MMSQTSTRILTFLAPPLPYFIESNRVCYHPGAEHPNRSNLGVFDLLFVHSGTLHVAEERRSWSLGPGQMLILRPDRWHYSPKPCDETTVFDWVHFQTAGEWEESDYVNSGTLHGDYYVYAIRLPKFLQLAYPEQAKETFAKMHEAAHASSHASFWERQQLFLHLIEMLDEGWRNDSAPTSVGVAERAAAFMKMNYRNPVTNKELGEGLGLHPNYIARCMVEVYGCTPQQYMLLYRLDQAKLLLLKTDWPVARIAGETGFRQTPHFSRCFSEHTGLSPLQYRKQYTRSGS</sequence>
<dbReference type="RefSeq" id="WP_111147275.1">
    <property type="nucleotide sequence ID" value="NZ_QKRB01000044.1"/>
</dbReference>
<accession>A0A2W1LL77</accession>
<keyword evidence="1" id="KW-0805">Transcription regulation</keyword>
<dbReference type="InterPro" id="IPR009057">
    <property type="entry name" value="Homeodomain-like_sf"/>
</dbReference>
<protein>
    <submittedName>
        <fullName evidence="5">AraC family transcriptional regulator</fullName>
    </submittedName>
</protein>
<dbReference type="GO" id="GO:0003700">
    <property type="term" value="F:DNA-binding transcription factor activity"/>
    <property type="evidence" value="ECO:0007669"/>
    <property type="project" value="InterPro"/>
</dbReference>
<gene>
    <name evidence="5" type="ORF">DNH61_14095</name>
</gene>
<organism evidence="5 6">
    <name type="scientific">Paenibacillus sambharensis</name>
    <dbReference type="NCBI Taxonomy" id="1803190"/>
    <lineage>
        <taxon>Bacteria</taxon>
        <taxon>Bacillati</taxon>
        <taxon>Bacillota</taxon>
        <taxon>Bacilli</taxon>
        <taxon>Bacillales</taxon>
        <taxon>Paenibacillaceae</taxon>
        <taxon>Paenibacillus</taxon>
    </lineage>
</organism>
<dbReference type="OrthoDB" id="192171at2"/>
<keyword evidence="3" id="KW-0804">Transcription</keyword>
<keyword evidence="2" id="KW-0238">DNA-binding</keyword>
<dbReference type="PANTHER" id="PTHR43280">
    <property type="entry name" value="ARAC-FAMILY TRANSCRIPTIONAL REGULATOR"/>
    <property type="match status" value="1"/>
</dbReference>
<evidence type="ECO:0000313" key="5">
    <source>
        <dbReference type="EMBL" id="PZD95645.1"/>
    </source>
</evidence>
<evidence type="ECO:0000259" key="4">
    <source>
        <dbReference type="PROSITE" id="PS01124"/>
    </source>
</evidence>